<name>A0A0L7LI88_OPEBR</name>
<dbReference type="InterPro" id="IPR014030">
    <property type="entry name" value="Ketoacyl_synth_N"/>
</dbReference>
<dbReference type="InterPro" id="IPR050091">
    <property type="entry name" value="PKS_NRPS_Biosynth_Enz"/>
</dbReference>
<dbReference type="STRING" id="104452.A0A0L7LI88"/>
<dbReference type="GO" id="GO:0004312">
    <property type="term" value="F:fatty acid synthase activity"/>
    <property type="evidence" value="ECO:0007669"/>
    <property type="project" value="TreeGrafter"/>
</dbReference>
<dbReference type="InterPro" id="IPR032821">
    <property type="entry name" value="PKS_assoc"/>
</dbReference>
<proteinExistence type="predicted"/>
<dbReference type="Gene3D" id="3.40.47.10">
    <property type="match status" value="1"/>
</dbReference>
<dbReference type="PROSITE" id="PS52004">
    <property type="entry name" value="KS3_2"/>
    <property type="match status" value="1"/>
</dbReference>
<dbReference type="AlphaFoldDB" id="A0A0L7LI88"/>
<feature type="domain" description="Ketosynthase family 3 (KS3)" evidence="1">
    <location>
        <begin position="1"/>
        <end position="386"/>
    </location>
</feature>
<dbReference type="PANTHER" id="PTHR43775:SF23">
    <property type="entry name" value="FATTY ACID SYNTHASE 3"/>
    <property type="match status" value="1"/>
</dbReference>
<keyword evidence="3" id="KW-1185">Reference proteome</keyword>
<sequence length="497" mass="54180">DGAAPSGISAERVVVSGMSGLYPQSRNIKEFSDLLYNKVNPVTAGEFRWTFKHPEVTDITGKCTIAKQTAWTPCHGSYLNWRINPTVLDGKKIGVFIGSGLSETEKIGTYDLKTKDGLGITGASKTMFANRISYWLNIKGPSYMVDSACCGSMVALEQALLAINRGECEAAIVGSSNLCLLARDGKTKSFAENADGCAKSDAINIIYLQKARDALRVYGEVVSVKNQFISRIAAETGQVFGFNRDLNSFTLFLKQFYEEANVSPETVEFVEAFGSASPEADKTELQAIEKVFCGNRTDTLLVGSVMSNIGYTDCASGITAMTKVLLGYHKGEIAGNLYCEKPRQDVGALRDGRMQVVRDNQSIRCTYTAVNGLSVTGVNSHILLQGHLKLKDYTRYKSTIPRLLTVSARQDSTLSKIFDDFKSRPIDPEELALLHNIHANNIPGHLGRGYTILGTMPNGHYGSSIVAWARSGQEWAHNSCAYLSLQLQLNGIPTSTN</sequence>
<dbReference type="InterPro" id="IPR020841">
    <property type="entry name" value="PKS_Beta-ketoAc_synthase_dom"/>
</dbReference>
<evidence type="ECO:0000259" key="1">
    <source>
        <dbReference type="PROSITE" id="PS52004"/>
    </source>
</evidence>
<evidence type="ECO:0000313" key="2">
    <source>
        <dbReference type="EMBL" id="KOB75079.1"/>
    </source>
</evidence>
<dbReference type="CDD" id="cd00833">
    <property type="entry name" value="PKS"/>
    <property type="match status" value="1"/>
</dbReference>
<dbReference type="Pfam" id="PF02801">
    <property type="entry name" value="Ketoacyl-synt_C"/>
    <property type="match status" value="1"/>
</dbReference>
<protein>
    <recommendedName>
        <fullName evidence="1">Ketosynthase family 3 (KS3) domain-containing protein</fullName>
    </recommendedName>
</protein>
<dbReference type="PANTHER" id="PTHR43775">
    <property type="entry name" value="FATTY ACID SYNTHASE"/>
    <property type="match status" value="1"/>
</dbReference>
<evidence type="ECO:0000313" key="3">
    <source>
        <dbReference type="Proteomes" id="UP000037510"/>
    </source>
</evidence>
<dbReference type="EMBL" id="JTDY01001031">
    <property type="protein sequence ID" value="KOB75079.1"/>
    <property type="molecule type" value="Genomic_DNA"/>
</dbReference>
<dbReference type="InterPro" id="IPR014031">
    <property type="entry name" value="Ketoacyl_synth_C"/>
</dbReference>
<organism evidence="2 3">
    <name type="scientific">Operophtera brumata</name>
    <name type="common">Winter moth</name>
    <name type="synonym">Phalaena brumata</name>
    <dbReference type="NCBI Taxonomy" id="104452"/>
    <lineage>
        <taxon>Eukaryota</taxon>
        <taxon>Metazoa</taxon>
        <taxon>Ecdysozoa</taxon>
        <taxon>Arthropoda</taxon>
        <taxon>Hexapoda</taxon>
        <taxon>Insecta</taxon>
        <taxon>Pterygota</taxon>
        <taxon>Neoptera</taxon>
        <taxon>Endopterygota</taxon>
        <taxon>Lepidoptera</taxon>
        <taxon>Glossata</taxon>
        <taxon>Ditrysia</taxon>
        <taxon>Geometroidea</taxon>
        <taxon>Geometridae</taxon>
        <taxon>Larentiinae</taxon>
        <taxon>Operophtera</taxon>
    </lineage>
</organism>
<dbReference type="Pfam" id="PF16197">
    <property type="entry name" value="KAsynt_C_assoc"/>
    <property type="match status" value="1"/>
</dbReference>
<dbReference type="SMART" id="SM00825">
    <property type="entry name" value="PKS_KS"/>
    <property type="match status" value="1"/>
</dbReference>
<dbReference type="Proteomes" id="UP000037510">
    <property type="component" value="Unassembled WGS sequence"/>
</dbReference>
<dbReference type="Gene3D" id="3.30.70.3290">
    <property type="match status" value="1"/>
</dbReference>
<reference evidence="2 3" key="1">
    <citation type="journal article" date="2015" name="Genome Biol. Evol.">
        <title>The genome of winter moth (Operophtera brumata) provides a genomic perspective on sexual dimorphism and phenology.</title>
        <authorList>
            <person name="Derks M.F."/>
            <person name="Smit S."/>
            <person name="Salis L."/>
            <person name="Schijlen E."/>
            <person name="Bossers A."/>
            <person name="Mateman C."/>
            <person name="Pijl A.S."/>
            <person name="de Ridder D."/>
            <person name="Groenen M.A."/>
            <person name="Visser M.E."/>
            <person name="Megens H.J."/>
        </authorList>
    </citation>
    <scope>NUCLEOTIDE SEQUENCE [LARGE SCALE GENOMIC DNA]</scope>
    <source>
        <strain evidence="2">WM2013NL</strain>
        <tissue evidence="2">Head and thorax</tissue>
    </source>
</reference>
<dbReference type="SUPFAM" id="SSF53901">
    <property type="entry name" value="Thiolase-like"/>
    <property type="match status" value="1"/>
</dbReference>
<accession>A0A0L7LI88</accession>
<feature type="non-terminal residue" evidence="2">
    <location>
        <position position="1"/>
    </location>
</feature>
<dbReference type="GO" id="GO:0006633">
    <property type="term" value="P:fatty acid biosynthetic process"/>
    <property type="evidence" value="ECO:0007669"/>
    <property type="project" value="TreeGrafter"/>
</dbReference>
<dbReference type="Pfam" id="PF00109">
    <property type="entry name" value="ketoacyl-synt"/>
    <property type="match status" value="1"/>
</dbReference>
<dbReference type="InterPro" id="IPR016039">
    <property type="entry name" value="Thiolase-like"/>
</dbReference>
<gene>
    <name evidence="2" type="ORF">OBRU01_06038</name>
</gene>
<comment type="caution">
    <text evidence="2">The sequence shown here is derived from an EMBL/GenBank/DDBJ whole genome shotgun (WGS) entry which is preliminary data.</text>
</comment>